<name>A0A3B0Z4B0_9ZZZZ</name>
<reference evidence="1" key="1">
    <citation type="submission" date="2018-06" db="EMBL/GenBank/DDBJ databases">
        <authorList>
            <person name="Zhirakovskaya E."/>
        </authorList>
    </citation>
    <scope>NUCLEOTIDE SEQUENCE</scope>
</reference>
<proteinExistence type="predicted"/>
<dbReference type="EMBL" id="UOFL01000260">
    <property type="protein sequence ID" value="VAW83053.1"/>
    <property type="molecule type" value="Genomic_DNA"/>
</dbReference>
<organism evidence="1">
    <name type="scientific">hydrothermal vent metagenome</name>
    <dbReference type="NCBI Taxonomy" id="652676"/>
    <lineage>
        <taxon>unclassified sequences</taxon>
        <taxon>metagenomes</taxon>
        <taxon>ecological metagenomes</taxon>
    </lineage>
</organism>
<gene>
    <name evidence="1" type="ORF">MNBD_GAMMA12-2271</name>
</gene>
<accession>A0A3B0Z4B0</accession>
<sequence length="36" mass="3937">MYYTNPLIKYVTLTILIVSSIGCAQLPENTASTETS</sequence>
<dbReference type="AlphaFoldDB" id="A0A3B0Z4B0"/>
<protein>
    <submittedName>
        <fullName evidence="1">Uncharacterized protein</fullName>
    </submittedName>
</protein>
<feature type="non-terminal residue" evidence="1">
    <location>
        <position position="36"/>
    </location>
</feature>
<evidence type="ECO:0000313" key="1">
    <source>
        <dbReference type="EMBL" id="VAW83053.1"/>
    </source>
</evidence>